<protein>
    <submittedName>
        <fullName evidence="1">Uncharacterized protein m209R</fullName>
    </submittedName>
</protein>
<name>A7ITT9_PBCVM</name>
<accession>A7ITT9</accession>
<gene>
    <name evidence="1" type="primary">m209R</name>
    <name evidence="1" type="ORF">MT325_m209R</name>
</gene>
<dbReference type="Proteomes" id="UP000246715">
    <property type="component" value="Segment"/>
</dbReference>
<dbReference type="EMBL" id="DQ491001">
    <property type="protein sequence ID" value="ABT13763.1"/>
    <property type="molecule type" value="Genomic_DNA"/>
</dbReference>
<proteinExistence type="predicted"/>
<reference evidence="1 2" key="1">
    <citation type="journal article" date="2007" name="Virology">
        <title>Sequence and annotation of the 314-kb MT325 and the 321-kb FR483 viruses that infect Chlorella Pbi.</title>
        <authorList>
            <person name="Fitzgerald L.A."/>
            <person name="Graves M.V."/>
            <person name="Li X."/>
            <person name="Feldblyum T."/>
            <person name="Hartigan J."/>
            <person name="Van Etten J.L."/>
        </authorList>
    </citation>
    <scope>NUCLEOTIDE SEQUENCE [LARGE SCALE GENOMIC DNA]</scope>
    <source>
        <strain evidence="1 2">MT325</strain>
    </source>
</reference>
<sequence length="100" mass="10929">MANIESSVARFSASLAEIKAAQRHTVVIDLPVRKAVAGKTTKVFIKKAPVAEVPKPAPKTSKNTETTERKEYVMPAKKTVKKTSKLGKLVSGKKVYDFTK</sequence>
<organism evidence="1 2">
    <name type="scientific">Paramecium bursaria Chlorella virus MT325</name>
    <name type="common">PBCV-MT325</name>
    <dbReference type="NCBI Taxonomy" id="346932"/>
    <lineage>
        <taxon>Viruses</taxon>
        <taxon>Varidnaviria</taxon>
        <taxon>Bamfordvirae</taxon>
        <taxon>Nucleocytoviricota</taxon>
        <taxon>Megaviricetes</taxon>
        <taxon>Algavirales</taxon>
        <taxon>Phycodnaviridae</taxon>
        <taxon>Chlorovirus</taxon>
        <taxon>Chlorovirus conductrix</taxon>
        <taxon>Paramecium bursaria Chlorella virus A1</taxon>
    </lineage>
</organism>
<evidence type="ECO:0000313" key="2">
    <source>
        <dbReference type="Proteomes" id="UP000246715"/>
    </source>
</evidence>
<organismHost>
    <name type="scientific">Paramecium bursaria</name>
    <dbReference type="NCBI Taxonomy" id="74790"/>
</organismHost>
<evidence type="ECO:0000313" key="1">
    <source>
        <dbReference type="EMBL" id="ABT13763.1"/>
    </source>
</evidence>